<dbReference type="InterPro" id="IPR036291">
    <property type="entry name" value="NAD(P)-bd_dom_sf"/>
</dbReference>
<name>A0ABW5GQ02_9PSEU</name>
<dbReference type="EMBL" id="JBHUKU010000020">
    <property type="protein sequence ID" value="MFD2462864.1"/>
    <property type="molecule type" value="Genomic_DNA"/>
</dbReference>
<dbReference type="SUPFAM" id="SSF51735">
    <property type="entry name" value="NAD(P)-binding Rossmann-fold domains"/>
    <property type="match status" value="1"/>
</dbReference>
<dbReference type="PRINTS" id="PR00080">
    <property type="entry name" value="SDRFAMILY"/>
</dbReference>
<dbReference type="Pfam" id="PF00106">
    <property type="entry name" value="adh_short"/>
    <property type="match status" value="1"/>
</dbReference>
<evidence type="ECO:0000256" key="2">
    <source>
        <dbReference type="RuleBase" id="RU000363"/>
    </source>
</evidence>
<dbReference type="GO" id="GO:0016491">
    <property type="term" value="F:oxidoreductase activity"/>
    <property type="evidence" value="ECO:0007669"/>
    <property type="project" value="UniProtKB-KW"/>
</dbReference>
<organism evidence="3 4">
    <name type="scientific">Amycolatopsis samaneae</name>
    <dbReference type="NCBI Taxonomy" id="664691"/>
    <lineage>
        <taxon>Bacteria</taxon>
        <taxon>Bacillati</taxon>
        <taxon>Actinomycetota</taxon>
        <taxon>Actinomycetes</taxon>
        <taxon>Pseudonocardiales</taxon>
        <taxon>Pseudonocardiaceae</taxon>
        <taxon>Amycolatopsis</taxon>
    </lineage>
</organism>
<dbReference type="InterPro" id="IPR002347">
    <property type="entry name" value="SDR_fam"/>
</dbReference>
<dbReference type="PANTHER" id="PTHR42760:SF40">
    <property type="entry name" value="3-OXOACYL-[ACYL-CARRIER-PROTEIN] REDUCTASE, CHLOROPLASTIC"/>
    <property type="match status" value="1"/>
</dbReference>
<comment type="caution">
    <text evidence="3">The sequence shown here is derived from an EMBL/GenBank/DDBJ whole genome shotgun (WGS) entry which is preliminary data.</text>
</comment>
<keyword evidence="3" id="KW-0560">Oxidoreductase</keyword>
<dbReference type="PRINTS" id="PR00081">
    <property type="entry name" value="GDHRDH"/>
</dbReference>
<evidence type="ECO:0000313" key="3">
    <source>
        <dbReference type="EMBL" id="MFD2462864.1"/>
    </source>
</evidence>
<accession>A0ABW5GQ02</accession>
<dbReference type="PANTHER" id="PTHR42760">
    <property type="entry name" value="SHORT-CHAIN DEHYDROGENASES/REDUCTASES FAMILY MEMBER"/>
    <property type="match status" value="1"/>
</dbReference>
<dbReference type="Gene3D" id="3.40.50.720">
    <property type="entry name" value="NAD(P)-binding Rossmann-like Domain"/>
    <property type="match status" value="1"/>
</dbReference>
<proteinExistence type="inferred from homology"/>
<evidence type="ECO:0000256" key="1">
    <source>
        <dbReference type="ARBA" id="ARBA00006484"/>
    </source>
</evidence>
<gene>
    <name evidence="3" type="ORF">ACFSYJ_29940</name>
</gene>
<keyword evidence="4" id="KW-1185">Reference proteome</keyword>
<dbReference type="Proteomes" id="UP001597419">
    <property type="component" value="Unassembled WGS sequence"/>
</dbReference>
<evidence type="ECO:0000313" key="4">
    <source>
        <dbReference type="Proteomes" id="UP001597419"/>
    </source>
</evidence>
<sequence length="298" mass="30820">MGVLDGRSVVVTGAGQGLGRAFARHAAAAGAAVVVNDIDAETAVKTAESIDDAGGRAVADVGDVSDAVYASSLVERCVSAFGGIDGLVNNAAVNYHVEPWEDDDAARTRTLVETNVLGPLYCGAAALKHMVARRSGAIVNLTSGSMIGQRGAAAYSASKGAVASLTYSWAADVAGHGVRVNAVCPIAWTRMMRESRDARLHGNPALTPDLVAPLVTYLLSDLSAALNGQVLRLAGGHLHVVRQPAVKPPVPHRDVWEVEDIADAVAGELATALEPPPPERWFLGGFTASGDQSTVERT</sequence>
<dbReference type="RefSeq" id="WP_345393104.1">
    <property type="nucleotide sequence ID" value="NZ_BAABHG010000005.1"/>
</dbReference>
<protein>
    <submittedName>
        <fullName evidence="3">SDR family NAD(P)-dependent oxidoreductase</fullName>
        <ecNumber evidence="3">1.1.1.-</ecNumber>
    </submittedName>
</protein>
<dbReference type="CDD" id="cd05233">
    <property type="entry name" value="SDR_c"/>
    <property type="match status" value="1"/>
</dbReference>
<dbReference type="EC" id="1.1.1.-" evidence="3"/>
<comment type="similarity">
    <text evidence="1 2">Belongs to the short-chain dehydrogenases/reductases (SDR) family.</text>
</comment>
<reference evidence="4" key="1">
    <citation type="journal article" date="2019" name="Int. J. Syst. Evol. Microbiol.">
        <title>The Global Catalogue of Microorganisms (GCM) 10K type strain sequencing project: providing services to taxonomists for standard genome sequencing and annotation.</title>
        <authorList>
            <consortium name="The Broad Institute Genomics Platform"/>
            <consortium name="The Broad Institute Genome Sequencing Center for Infectious Disease"/>
            <person name="Wu L."/>
            <person name="Ma J."/>
        </authorList>
    </citation>
    <scope>NUCLEOTIDE SEQUENCE [LARGE SCALE GENOMIC DNA]</scope>
    <source>
        <strain evidence="4">CGMCC 4.7643</strain>
    </source>
</reference>